<dbReference type="PANTHER" id="PTHR24241:SF182">
    <property type="entry name" value="G PROTEIN-COUPLED RECEPTOR 19"/>
    <property type="match status" value="1"/>
</dbReference>
<sequence>MGGDENATTAVNADTMNGQAMNRAVGQIAAESSILLFTWCVSLAGNILVCIVIYRSRRVQSTTNFFVVSLASSDILVTVLCIPFIASQNIASKWLIGSVSCRIVRFVQFLWPSSIMFTFASICVDRFYTIIYPLSFKVTRGVAKRLIFGCWLLAAVVCCMCLHLFETIQTSIDGIIICPLLIRNSDLFGTIYSVFLIQVTYVIPSVIIGVLQIKVFRYIWLCKGCSLKFKRTANHVPRAKVKMLKMLMIATVSTILLYLPFYLLHIWYSFLGSSYLEFTIFIAAFGLMYTTTALKPVFYMIYNSNFRRGCKEILCMSTSRCYRQNTYAITTASSIGKKNRVGIIQIDPNSRNNDSPSRTFNRSVHIEKGAWPIENNMASTYI</sequence>
<keyword evidence="3 7" id="KW-0812">Transmembrane</keyword>
<dbReference type="Gene3D" id="1.20.1070.10">
    <property type="entry name" value="Rhodopsin 7-helix transmembrane proteins"/>
    <property type="match status" value="1"/>
</dbReference>
<dbReference type="SUPFAM" id="SSF81321">
    <property type="entry name" value="Family A G protein-coupled receptor-like"/>
    <property type="match status" value="1"/>
</dbReference>
<evidence type="ECO:0000256" key="6">
    <source>
        <dbReference type="ARBA" id="ARBA00023170"/>
    </source>
</evidence>
<protein>
    <recommendedName>
        <fullName evidence="8">G-protein coupled receptors family 1 profile domain-containing protein</fullName>
    </recommendedName>
</protein>
<accession>A0ABD3U080</accession>
<proteinExistence type="predicted"/>
<feature type="transmembrane region" description="Helical" evidence="7">
    <location>
        <begin position="34"/>
        <end position="54"/>
    </location>
</feature>
<evidence type="ECO:0000313" key="10">
    <source>
        <dbReference type="Proteomes" id="UP001634394"/>
    </source>
</evidence>
<evidence type="ECO:0000256" key="1">
    <source>
        <dbReference type="ARBA" id="ARBA00004651"/>
    </source>
</evidence>
<comment type="caution">
    <text evidence="9">The sequence shown here is derived from an EMBL/GenBank/DDBJ whole genome shotgun (WGS) entry which is preliminary data.</text>
</comment>
<dbReference type="EMBL" id="JBJQND010000017">
    <property type="protein sequence ID" value="KAL3842445.1"/>
    <property type="molecule type" value="Genomic_DNA"/>
</dbReference>
<feature type="transmembrane region" description="Helical" evidence="7">
    <location>
        <begin position="66"/>
        <end position="86"/>
    </location>
</feature>
<organism evidence="9 10">
    <name type="scientific">Sinanodonta woodiana</name>
    <name type="common">Chinese pond mussel</name>
    <name type="synonym">Anodonta woodiana</name>
    <dbReference type="NCBI Taxonomy" id="1069815"/>
    <lineage>
        <taxon>Eukaryota</taxon>
        <taxon>Metazoa</taxon>
        <taxon>Spiralia</taxon>
        <taxon>Lophotrochozoa</taxon>
        <taxon>Mollusca</taxon>
        <taxon>Bivalvia</taxon>
        <taxon>Autobranchia</taxon>
        <taxon>Heteroconchia</taxon>
        <taxon>Palaeoheterodonta</taxon>
        <taxon>Unionida</taxon>
        <taxon>Unionoidea</taxon>
        <taxon>Unionidae</taxon>
        <taxon>Unioninae</taxon>
        <taxon>Sinanodonta</taxon>
    </lineage>
</organism>
<name>A0ABD3U080_SINWO</name>
<evidence type="ECO:0000313" key="9">
    <source>
        <dbReference type="EMBL" id="KAL3842445.1"/>
    </source>
</evidence>
<keyword evidence="4 7" id="KW-1133">Transmembrane helix</keyword>
<reference evidence="9 10" key="1">
    <citation type="submission" date="2024-11" db="EMBL/GenBank/DDBJ databases">
        <title>Chromosome-level genome assembly of the freshwater bivalve Anodonta woodiana.</title>
        <authorList>
            <person name="Chen X."/>
        </authorList>
    </citation>
    <scope>NUCLEOTIDE SEQUENCE [LARGE SCALE GENOMIC DNA]</scope>
    <source>
        <strain evidence="9">MN2024</strain>
        <tissue evidence="9">Gills</tissue>
    </source>
</reference>
<dbReference type="Proteomes" id="UP001634394">
    <property type="component" value="Unassembled WGS sequence"/>
</dbReference>
<keyword evidence="2" id="KW-1003">Cell membrane</keyword>
<evidence type="ECO:0000256" key="4">
    <source>
        <dbReference type="ARBA" id="ARBA00022989"/>
    </source>
</evidence>
<evidence type="ECO:0000256" key="5">
    <source>
        <dbReference type="ARBA" id="ARBA00023136"/>
    </source>
</evidence>
<feature type="transmembrane region" description="Helical" evidence="7">
    <location>
        <begin position="146"/>
        <end position="165"/>
    </location>
</feature>
<feature type="domain" description="G-protein coupled receptors family 1 profile" evidence="8">
    <location>
        <begin position="45"/>
        <end position="299"/>
    </location>
</feature>
<feature type="transmembrane region" description="Helical" evidence="7">
    <location>
        <begin position="190"/>
        <end position="211"/>
    </location>
</feature>
<dbReference type="AlphaFoldDB" id="A0ABD3U080"/>
<gene>
    <name evidence="9" type="ORF">ACJMK2_020461</name>
</gene>
<evidence type="ECO:0000259" key="8">
    <source>
        <dbReference type="PROSITE" id="PS50262"/>
    </source>
</evidence>
<dbReference type="GO" id="GO:0005886">
    <property type="term" value="C:plasma membrane"/>
    <property type="evidence" value="ECO:0007669"/>
    <property type="project" value="UniProtKB-SubCell"/>
</dbReference>
<evidence type="ECO:0000256" key="7">
    <source>
        <dbReference type="SAM" id="Phobius"/>
    </source>
</evidence>
<dbReference type="InterPro" id="IPR017452">
    <property type="entry name" value="GPCR_Rhodpsn_7TM"/>
</dbReference>
<dbReference type="PROSITE" id="PS50262">
    <property type="entry name" value="G_PROTEIN_RECEP_F1_2"/>
    <property type="match status" value="1"/>
</dbReference>
<feature type="transmembrane region" description="Helical" evidence="7">
    <location>
        <begin position="247"/>
        <end position="268"/>
    </location>
</feature>
<keyword evidence="10" id="KW-1185">Reference proteome</keyword>
<keyword evidence="5 7" id="KW-0472">Membrane</keyword>
<feature type="transmembrane region" description="Helical" evidence="7">
    <location>
        <begin position="106"/>
        <end position="125"/>
    </location>
</feature>
<dbReference type="Pfam" id="PF00001">
    <property type="entry name" value="7tm_1"/>
    <property type="match status" value="1"/>
</dbReference>
<keyword evidence="6" id="KW-0675">Receptor</keyword>
<evidence type="ECO:0000256" key="2">
    <source>
        <dbReference type="ARBA" id="ARBA00022475"/>
    </source>
</evidence>
<dbReference type="PRINTS" id="PR00237">
    <property type="entry name" value="GPCRRHODOPSN"/>
</dbReference>
<feature type="transmembrane region" description="Helical" evidence="7">
    <location>
        <begin position="280"/>
        <end position="302"/>
    </location>
</feature>
<dbReference type="PANTHER" id="PTHR24241">
    <property type="entry name" value="NEUROPEPTIDE RECEPTOR-RELATED G-PROTEIN COUPLED RECEPTOR"/>
    <property type="match status" value="1"/>
</dbReference>
<evidence type="ECO:0000256" key="3">
    <source>
        <dbReference type="ARBA" id="ARBA00022692"/>
    </source>
</evidence>
<dbReference type="InterPro" id="IPR000276">
    <property type="entry name" value="GPCR_Rhodpsn"/>
</dbReference>
<comment type="subcellular location">
    <subcellularLocation>
        <location evidence="1">Cell membrane</location>
        <topology evidence="1">Multi-pass membrane protein</topology>
    </subcellularLocation>
</comment>